<accession>A0AAI8VSB2</accession>
<sequence length="207" mass="23396">MRVPDTRATNAHCEKCIYDHLDYPVEPTFQGPHNHEYNQDYHHDAHRRRIIPRRSDRLLPRLRRPHRRLPAGALQHIARTSAQQCQCHEASSVWPIYCFASIGYIATIVGAIAMTETLPRDTNFPLASMVGNCTAVTWTLRECQNDLASLATLPQTAGMWYRILLWIWVACAVELKTGAFYRGVSYLDATLKPKLTGAVQASPAKKG</sequence>
<keyword evidence="3" id="KW-1185">Reference proteome</keyword>
<dbReference type="AlphaFoldDB" id="A0AAI8VSB2"/>
<reference evidence="2" key="1">
    <citation type="submission" date="2023-10" db="EMBL/GenBank/DDBJ databases">
        <authorList>
            <person name="Hackl T."/>
        </authorList>
    </citation>
    <scope>NUCLEOTIDE SEQUENCE</scope>
</reference>
<protein>
    <submittedName>
        <fullName evidence="2">Uu.00g060960.m01.CDS01</fullName>
    </submittedName>
</protein>
<evidence type="ECO:0000256" key="1">
    <source>
        <dbReference type="SAM" id="Phobius"/>
    </source>
</evidence>
<dbReference type="Proteomes" id="UP001295740">
    <property type="component" value="Unassembled WGS sequence"/>
</dbReference>
<organism evidence="2 3">
    <name type="scientific">Anthostomella pinea</name>
    <dbReference type="NCBI Taxonomy" id="933095"/>
    <lineage>
        <taxon>Eukaryota</taxon>
        <taxon>Fungi</taxon>
        <taxon>Dikarya</taxon>
        <taxon>Ascomycota</taxon>
        <taxon>Pezizomycotina</taxon>
        <taxon>Sordariomycetes</taxon>
        <taxon>Xylariomycetidae</taxon>
        <taxon>Xylariales</taxon>
        <taxon>Xylariaceae</taxon>
        <taxon>Anthostomella</taxon>
    </lineage>
</organism>
<evidence type="ECO:0000313" key="3">
    <source>
        <dbReference type="Proteomes" id="UP001295740"/>
    </source>
</evidence>
<keyword evidence="1" id="KW-0812">Transmembrane</keyword>
<proteinExistence type="predicted"/>
<keyword evidence="1" id="KW-1133">Transmembrane helix</keyword>
<comment type="caution">
    <text evidence="2">The sequence shown here is derived from an EMBL/GenBank/DDBJ whole genome shotgun (WGS) entry which is preliminary data.</text>
</comment>
<evidence type="ECO:0000313" key="2">
    <source>
        <dbReference type="EMBL" id="CAJ2510196.1"/>
    </source>
</evidence>
<gene>
    <name evidence="2" type="ORF">KHLLAP_LOCUS10664</name>
</gene>
<dbReference type="EMBL" id="CAUWAG010000013">
    <property type="protein sequence ID" value="CAJ2510196.1"/>
    <property type="molecule type" value="Genomic_DNA"/>
</dbReference>
<name>A0AAI8VSB2_9PEZI</name>
<keyword evidence="1" id="KW-0472">Membrane</keyword>
<feature type="transmembrane region" description="Helical" evidence="1">
    <location>
        <begin position="94"/>
        <end position="114"/>
    </location>
</feature>